<dbReference type="PANTHER" id="PTHR34477:SF1">
    <property type="entry name" value="UPF0213 PROTEIN YHBQ"/>
    <property type="match status" value="1"/>
</dbReference>
<dbReference type="EMBL" id="MGFX01000001">
    <property type="protein sequence ID" value="OGM15786.1"/>
    <property type="molecule type" value="Genomic_DNA"/>
</dbReference>
<dbReference type="PANTHER" id="PTHR34477">
    <property type="entry name" value="UPF0213 PROTEIN YHBQ"/>
    <property type="match status" value="1"/>
</dbReference>
<protein>
    <recommendedName>
        <fullName evidence="2">GIY-YIG domain-containing protein</fullName>
    </recommendedName>
</protein>
<dbReference type="AlphaFoldDB" id="A0A1F7XLB2"/>
<dbReference type="SUPFAM" id="SSF82771">
    <property type="entry name" value="GIY-YIG endonuclease"/>
    <property type="match status" value="1"/>
</dbReference>
<accession>A0A1F7XLB2</accession>
<dbReference type="InterPro" id="IPR000305">
    <property type="entry name" value="GIY-YIG_endonuc"/>
</dbReference>
<organism evidence="3 4">
    <name type="scientific">Candidatus Woesebacteria bacterium RBG_16_42_24</name>
    <dbReference type="NCBI Taxonomy" id="1802485"/>
    <lineage>
        <taxon>Bacteria</taxon>
        <taxon>Candidatus Woeseibacteriota</taxon>
    </lineage>
</organism>
<comment type="caution">
    <text evidence="3">The sequence shown here is derived from an EMBL/GenBank/DDBJ whole genome shotgun (WGS) entry which is preliminary data.</text>
</comment>
<evidence type="ECO:0000259" key="2">
    <source>
        <dbReference type="PROSITE" id="PS50164"/>
    </source>
</evidence>
<evidence type="ECO:0000256" key="1">
    <source>
        <dbReference type="ARBA" id="ARBA00007435"/>
    </source>
</evidence>
<feature type="domain" description="GIY-YIG" evidence="2">
    <location>
        <begin position="1"/>
        <end position="77"/>
    </location>
</feature>
<dbReference type="InterPro" id="IPR035901">
    <property type="entry name" value="GIY-YIG_endonuc_sf"/>
</dbReference>
<name>A0A1F7XLB2_9BACT</name>
<dbReference type="CDD" id="cd10449">
    <property type="entry name" value="GIY-YIG_SLX1_like"/>
    <property type="match status" value="1"/>
</dbReference>
<evidence type="ECO:0000313" key="4">
    <source>
        <dbReference type="Proteomes" id="UP000177382"/>
    </source>
</evidence>
<gene>
    <name evidence="3" type="ORF">A2V97_03370</name>
</gene>
<reference evidence="3 4" key="1">
    <citation type="journal article" date="2016" name="Nat. Commun.">
        <title>Thousands of microbial genomes shed light on interconnected biogeochemical processes in an aquifer system.</title>
        <authorList>
            <person name="Anantharaman K."/>
            <person name="Brown C.T."/>
            <person name="Hug L.A."/>
            <person name="Sharon I."/>
            <person name="Castelle C.J."/>
            <person name="Probst A.J."/>
            <person name="Thomas B.C."/>
            <person name="Singh A."/>
            <person name="Wilkins M.J."/>
            <person name="Karaoz U."/>
            <person name="Brodie E.L."/>
            <person name="Williams K.H."/>
            <person name="Hubbard S.S."/>
            <person name="Banfield J.F."/>
        </authorList>
    </citation>
    <scope>NUCLEOTIDE SEQUENCE [LARGE SCALE GENOMIC DNA]</scope>
</reference>
<proteinExistence type="inferred from homology"/>
<dbReference type="SMART" id="SM00465">
    <property type="entry name" value="GIYc"/>
    <property type="match status" value="1"/>
</dbReference>
<dbReference type="STRING" id="1802485.A2V97_03370"/>
<sequence>MYYVYVLLSQKKKSLYIGYTTDLKKRLINHNSGKSRATKPFIPYKLIFYEAFLSPKDAKAREVYLKSGWGLRSLKKINRSISFR</sequence>
<comment type="similarity">
    <text evidence="1">Belongs to the UPF0213 family.</text>
</comment>
<dbReference type="InterPro" id="IPR050190">
    <property type="entry name" value="UPF0213_domain"/>
</dbReference>
<dbReference type="PROSITE" id="PS50164">
    <property type="entry name" value="GIY_YIG"/>
    <property type="match status" value="1"/>
</dbReference>
<dbReference type="Pfam" id="PF01541">
    <property type="entry name" value="GIY-YIG"/>
    <property type="match status" value="1"/>
</dbReference>
<evidence type="ECO:0000313" key="3">
    <source>
        <dbReference type="EMBL" id="OGM15786.1"/>
    </source>
</evidence>
<dbReference type="Gene3D" id="3.40.1440.10">
    <property type="entry name" value="GIY-YIG endonuclease"/>
    <property type="match status" value="1"/>
</dbReference>
<dbReference type="Proteomes" id="UP000177382">
    <property type="component" value="Unassembled WGS sequence"/>
</dbReference>